<keyword evidence="3" id="KW-1185">Reference proteome</keyword>
<evidence type="ECO:0000313" key="2">
    <source>
        <dbReference type="EMBL" id="KSV58836.1"/>
    </source>
</evidence>
<reference evidence="2 3" key="1">
    <citation type="submission" date="2015-11" db="EMBL/GenBank/DDBJ databases">
        <title>Butyribacter intestini gen. nov., sp. nov., a butyric acid-producing bacterium of the family Lachnospiraceae isolated from the human faeces.</title>
        <authorList>
            <person name="Zou Y."/>
            <person name="Xue W."/>
            <person name="Luo G."/>
            <person name="Lv M."/>
        </authorList>
    </citation>
    <scope>NUCLEOTIDE SEQUENCE [LARGE SCALE GENOMIC DNA]</scope>
    <source>
        <strain evidence="2 3">ACET-33324</strain>
    </source>
</reference>
<comment type="caution">
    <text evidence="2">The sequence shown here is derived from an EMBL/GenBank/DDBJ whole genome shotgun (WGS) entry which is preliminary data.</text>
</comment>
<dbReference type="Gene3D" id="3.40.630.30">
    <property type="match status" value="1"/>
</dbReference>
<dbReference type="SUPFAM" id="SSF55729">
    <property type="entry name" value="Acyl-CoA N-acyltransferases (Nat)"/>
    <property type="match status" value="1"/>
</dbReference>
<evidence type="ECO:0000259" key="1">
    <source>
        <dbReference type="PROSITE" id="PS51186"/>
    </source>
</evidence>
<dbReference type="Pfam" id="PF13673">
    <property type="entry name" value="Acetyltransf_10"/>
    <property type="match status" value="1"/>
</dbReference>
<dbReference type="GO" id="GO:0004343">
    <property type="term" value="F:glucosamine 6-phosphate N-acetyltransferase activity"/>
    <property type="evidence" value="ECO:0007669"/>
    <property type="project" value="TreeGrafter"/>
</dbReference>
<dbReference type="InterPro" id="IPR000182">
    <property type="entry name" value="GNAT_dom"/>
</dbReference>
<protein>
    <recommendedName>
        <fullName evidence="1">N-acetyltransferase domain-containing protein</fullName>
    </recommendedName>
</protein>
<dbReference type="InterPro" id="IPR016181">
    <property type="entry name" value="Acyl_CoA_acyltransferase"/>
</dbReference>
<feature type="domain" description="N-acetyltransferase" evidence="1">
    <location>
        <begin position="1"/>
        <end position="143"/>
    </location>
</feature>
<accession>A0A0V8QE62</accession>
<dbReference type="STRING" id="290052.ASU35_11375"/>
<dbReference type="InterPro" id="IPR039143">
    <property type="entry name" value="GNPNAT1-like"/>
</dbReference>
<evidence type="ECO:0000313" key="3">
    <source>
        <dbReference type="Proteomes" id="UP000054874"/>
    </source>
</evidence>
<dbReference type="PROSITE" id="PS51186">
    <property type="entry name" value="GNAT"/>
    <property type="match status" value="1"/>
</dbReference>
<dbReference type="Proteomes" id="UP000054874">
    <property type="component" value="Unassembled WGS sequence"/>
</dbReference>
<dbReference type="AlphaFoldDB" id="A0A0V8QE62"/>
<dbReference type="PANTHER" id="PTHR13355">
    <property type="entry name" value="GLUCOSAMINE 6-PHOSPHATE N-ACETYLTRANSFERASE"/>
    <property type="match status" value="1"/>
</dbReference>
<gene>
    <name evidence="2" type="ORF">ASU35_11375</name>
</gene>
<dbReference type="CDD" id="cd04301">
    <property type="entry name" value="NAT_SF"/>
    <property type="match status" value="1"/>
</dbReference>
<dbReference type="EMBL" id="LNAM01000159">
    <property type="protein sequence ID" value="KSV58836.1"/>
    <property type="molecule type" value="Genomic_DNA"/>
</dbReference>
<dbReference type="PANTHER" id="PTHR13355:SF11">
    <property type="entry name" value="GLUCOSAMINE 6-PHOSPHATE N-ACETYLTRANSFERASE"/>
    <property type="match status" value="1"/>
</dbReference>
<dbReference type="OrthoDB" id="9796171at2"/>
<organism evidence="2 3">
    <name type="scientific">Acetivibrio ethanolgignens</name>
    <dbReference type="NCBI Taxonomy" id="290052"/>
    <lineage>
        <taxon>Bacteria</taxon>
        <taxon>Bacillati</taxon>
        <taxon>Bacillota</taxon>
        <taxon>Clostridia</taxon>
        <taxon>Eubacteriales</taxon>
        <taxon>Oscillospiraceae</taxon>
        <taxon>Acetivibrio</taxon>
    </lineage>
</organism>
<dbReference type="RefSeq" id="WP_058352929.1">
    <property type="nucleotide sequence ID" value="NZ_CABMMD010000159.1"/>
</dbReference>
<name>A0A0V8QE62_9FIRM</name>
<proteinExistence type="predicted"/>
<sequence length="154" mass="17445">MIVKGVYLNGENDLGDAFEIRRKVFIEEQGVPEELELDEMDAYAIHALIYVEGKAVATGRIIYDGYTYKIGRVAVLKEERGKQYGDFIMRMLIDKAFLHGAEEVILGAQLTAVGFYEKLGFEKYGEVFDDAGIPHIHMKLKRENLCKKCSCGEK</sequence>